<keyword evidence="1" id="KW-0812">Transmembrane</keyword>
<protein>
    <recommendedName>
        <fullName evidence="4">Type II secretion system protein GspG C-terminal domain-containing protein</fullName>
    </recommendedName>
</protein>
<dbReference type="Gene3D" id="3.30.700.10">
    <property type="entry name" value="Glycoprotein, Type 4 Pilin"/>
    <property type="match status" value="1"/>
</dbReference>
<comment type="caution">
    <text evidence="2">The sequence shown here is derived from an EMBL/GenBank/DDBJ whole genome shotgun (WGS) entry which is preliminary data.</text>
</comment>
<keyword evidence="1" id="KW-1133">Transmembrane helix</keyword>
<dbReference type="InterPro" id="IPR045584">
    <property type="entry name" value="Pilin-like"/>
</dbReference>
<proteinExistence type="predicted"/>
<sequence length="164" mass="16725">MKRQNRKNLVFGFTLIELIVVIAVIGILSAIVLGVLNGARNKGGDAGVKSNLAGIRSQAEILNDTWGVYGVDATPTPFVVGACAASPDTLFSDPNISAQITAAGNASNGGGMGQGSCVSASNAWAVSMPLKEDQANSWCVDNKGTSRQVTPAGGDRGFLGVACK</sequence>
<feature type="transmembrane region" description="Helical" evidence="1">
    <location>
        <begin position="9"/>
        <end position="36"/>
    </location>
</feature>
<keyword evidence="1" id="KW-0472">Membrane</keyword>
<reference evidence="2 3" key="1">
    <citation type="journal article" date="2016" name="Nat. Commun.">
        <title>Thousands of microbial genomes shed light on interconnected biogeochemical processes in an aquifer system.</title>
        <authorList>
            <person name="Anantharaman K."/>
            <person name="Brown C.T."/>
            <person name="Hug L.A."/>
            <person name="Sharon I."/>
            <person name="Castelle C.J."/>
            <person name="Probst A.J."/>
            <person name="Thomas B.C."/>
            <person name="Singh A."/>
            <person name="Wilkins M.J."/>
            <person name="Karaoz U."/>
            <person name="Brodie E.L."/>
            <person name="Williams K.H."/>
            <person name="Hubbard S.S."/>
            <person name="Banfield J.F."/>
        </authorList>
    </citation>
    <scope>NUCLEOTIDE SEQUENCE [LARGE SCALE GENOMIC DNA]</scope>
</reference>
<dbReference type="Pfam" id="PF07963">
    <property type="entry name" value="N_methyl"/>
    <property type="match status" value="1"/>
</dbReference>
<evidence type="ECO:0000313" key="3">
    <source>
        <dbReference type="Proteomes" id="UP000176558"/>
    </source>
</evidence>
<name>A0A1G2URD9_9BACT</name>
<evidence type="ECO:0000256" key="1">
    <source>
        <dbReference type="SAM" id="Phobius"/>
    </source>
</evidence>
<dbReference type="EMBL" id="MHWT01000025">
    <property type="protein sequence ID" value="OHB11936.1"/>
    <property type="molecule type" value="Genomic_DNA"/>
</dbReference>
<accession>A0A1G2URD9</accession>
<dbReference type="SUPFAM" id="SSF54523">
    <property type="entry name" value="Pili subunits"/>
    <property type="match status" value="1"/>
</dbReference>
<dbReference type="InterPro" id="IPR012902">
    <property type="entry name" value="N_methyl_site"/>
</dbReference>
<gene>
    <name evidence="2" type="ORF">A3G99_02630</name>
</gene>
<dbReference type="Proteomes" id="UP000176558">
    <property type="component" value="Unassembled WGS sequence"/>
</dbReference>
<organism evidence="2 3">
    <name type="scientific">Candidatus Zambryskibacteria bacterium RIFCSPLOWO2_12_FULL_39_23</name>
    <dbReference type="NCBI Taxonomy" id="1802776"/>
    <lineage>
        <taxon>Bacteria</taxon>
        <taxon>Candidatus Zambryskiibacteriota</taxon>
    </lineage>
</organism>
<evidence type="ECO:0000313" key="2">
    <source>
        <dbReference type="EMBL" id="OHB11936.1"/>
    </source>
</evidence>
<evidence type="ECO:0008006" key="4">
    <source>
        <dbReference type="Google" id="ProtNLM"/>
    </source>
</evidence>
<dbReference type="AlphaFoldDB" id="A0A1G2URD9"/>
<dbReference type="NCBIfam" id="TIGR02532">
    <property type="entry name" value="IV_pilin_GFxxxE"/>
    <property type="match status" value="1"/>
</dbReference>